<dbReference type="Pfam" id="PF01206">
    <property type="entry name" value="TusA"/>
    <property type="match status" value="1"/>
</dbReference>
<reference evidence="2" key="1">
    <citation type="submission" date="2018-06" db="EMBL/GenBank/DDBJ databases">
        <authorList>
            <person name="Zhirakovskaya E."/>
        </authorList>
    </citation>
    <scope>NUCLEOTIDE SEQUENCE</scope>
</reference>
<feature type="domain" description="UPF0033" evidence="1">
    <location>
        <begin position="2"/>
        <end position="63"/>
    </location>
</feature>
<dbReference type="Gene3D" id="3.40.1260.10">
    <property type="entry name" value="DsrEFH-like"/>
    <property type="match status" value="1"/>
</dbReference>
<evidence type="ECO:0000313" key="2">
    <source>
        <dbReference type="EMBL" id="VAW40409.1"/>
    </source>
</evidence>
<dbReference type="SUPFAM" id="SSF64307">
    <property type="entry name" value="SirA-like"/>
    <property type="match status" value="1"/>
</dbReference>
<accession>A0A3B0VU71</accession>
<dbReference type="InterPro" id="IPR036868">
    <property type="entry name" value="TusA-like_sf"/>
</dbReference>
<dbReference type="Gene3D" id="3.30.110.40">
    <property type="entry name" value="TusA-like domain"/>
    <property type="match status" value="1"/>
</dbReference>
<protein>
    <recommendedName>
        <fullName evidence="1">UPF0033 domain-containing protein</fullName>
    </recommendedName>
</protein>
<dbReference type="InterPro" id="IPR001455">
    <property type="entry name" value="TusA-like"/>
</dbReference>
<evidence type="ECO:0000259" key="1">
    <source>
        <dbReference type="Pfam" id="PF01206"/>
    </source>
</evidence>
<sequence length="199" mass="21764">MKELNCRGLTCPAPVLQVRELLDQGTPSVVSVIVDNKAAVENVRRFLEYKGFQVRVEEFGVDFRLVATALEGACEITTEVEPEVNPNDKKILVMVGTNRLGHGDDGLGKALLLNFLKTLKEMGGDLWRLVFVNSGVSLTVAGADALPVLRQLDEEGVHIMVCGACLEHFKLLEKKEVGETTNMLDIVTSMQLADSVINI</sequence>
<gene>
    <name evidence="2" type="ORF">MNBD_DELTA03-1560</name>
</gene>
<dbReference type="AlphaFoldDB" id="A0A3B0VU71"/>
<dbReference type="SUPFAM" id="SSF75169">
    <property type="entry name" value="DsrEFH-like"/>
    <property type="match status" value="1"/>
</dbReference>
<dbReference type="InterPro" id="IPR019870">
    <property type="entry name" value="Se_metab_YedF"/>
</dbReference>
<dbReference type="InterPro" id="IPR027396">
    <property type="entry name" value="DsrEFH-like"/>
</dbReference>
<dbReference type="Pfam" id="PF02635">
    <property type="entry name" value="DsrE"/>
    <property type="match status" value="1"/>
</dbReference>
<name>A0A3B0VU71_9ZZZZ</name>
<dbReference type="EMBL" id="UOEX01000331">
    <property type="protein sequence ID" value="VAW40409.1"/>
    <property type="molecule type" value="Genomic_DNA"/>
</dbReference>
<dbReference type="InterPro" id="IPR003787">
    <property type="entry name" value="Sulphur_relay_DsrE/F-like"/>
</dbReference>
<dbReference type="NCBIfam" id="TIGR03527">
    <property type="entry name" value="selenium_YedF"/>
    <property type="match status" value="1"/>
</dbReference>
<organism evidence="2">
    <name type="scientific">hydrothermal vent metagenome</name>
    <dbReference type="NCBI Taxonomy" id="652676"/>
    <lineage>
        <taxon>unclassified sequences</taxon>
        <taxon>metagenomes</taxon>
        <taxon>ecological metagenomes</taxon>
    </lineage>
</organism>
<proteinExistence type="predicted"/>